<name>A0A8J7ARN8_9CYAN</name>
<accession>A0A8J7ARN8</accession>
<keyword evidence="2" id="KW-1185">Reference proteome</keyword>
<dbReference type="EMBL" id="JADEXG010000052">
    <property type="protein sequence ID" value="MBE9079306.1"/>
    <property type="molecule type" value="Genomic_DNA"/>
</dbReference>
<reference evidence="1" key="1">
    <citation type="submission" date="2020-10" db="EMBL/GenBank/DDBJ databases">
        <authorList>
            <person name="Castelo-Branco R."/>
            <person name="Eusebio N."/>
            <person name="Adriana R."/>
            <person name="Vieira A."/>
            <person name="Brugerolle De Fraissinette N."/>
            <person name="Rezende De Castro R."/>
            <person name="Schneider M.P."/>
            <person name="Vasconcelos V."/>
            <person name="Leao P.N."/>
        </authorList>
    </citation>
    <scope>NUCLEOTIDE SEQUENCE</scope>
    <source>
        <strain evidence="1">LEGE 07310</strain>
    </source>
</reference>
<gene>
    <name evidence="1" type="ORF">IQ241_18730</name>
</gene>
<evidence type="ECO:0000313" key="1">
    <source>
        <dbReference type="EMBL" id="MBE9079306.1"/>
    </source>
</evidence>
<dbReference type="Proteomes" id="UP000636505">
    <property type="component" value="Unassembled WGS sequence"/>
</dbReference>
<dbReference type="RefSeq" id="WP_193910135.1">
    <property type="nucleotide sequence ID" value="NZ_JADEXG010000052.1"/>
</dbReference>
<organism evidence="1 2">
    <name type="scientific">Vasconcelosia minhoensis LEGE 07310</name>
    <dbReference type="NCBI Taxonomy" id="915328"/>
    <lineage>
        <taxon>Bacteria</taxon>
        <taxon>Bacillati</taxon>
        <taxon>Cyanobacteriota</taxon>
        <taxon>Cyanophyceae</taxon>
        <taxon>Nodosilineales</taxon>
        <taxon>Cymatolegaceae</taxon>
        <taxon>Vasconcelosia</taxon>
        <taxon>Vasconcelosia minhoensis</taxon>
    </lineage>
</organism>
<evidence type="ECO:0000313" key="2">
    <source>
        <dbReference type="Proteomes" id="UP000636505"/>
    </source>
</evidence>
<comment type="caution">
    <text evidence="1">The sequence shown here is derived from an EMBL/GenBank/DDBJ whole genome shotgun (WGS) entry which is preliminary data.</text>
</comment>
<proteinExistence type="predicted"/>
<sequence length="155" mass="16817">MTATAAYPNAPDLNAEDYILIGLATCFLKQEGEVTQVTMAEPIPSAYLEALMKGVPTSYQSLYAVSLGEVLEAGQPKLLPAAKAANAQVSPDFVEQALAAARTYQSRPEAQTFVPAGTVYTDVNYSTERKRILNAENMVTADDNVKQHQYTHMTL</sequence>
<protein>
    <submittedName>
        <fullName evidence="1">Uncharacterized protein</fullName>
    </submittedName>
</protein>
<dbReference type="AlphaFoldDB" id="A0A8J7ARN8"/>